<sequence length="199" mass="22712">MFAGCFLTSKIFPRVAITYWRRFGWGTTLRGTSKSVVASVYERLGQHSLLRARRRKVQTRARQSSAILHLAFRHTARYRIRRQQFRNTEAALVPFDKLFHGGNGLFVQNSVHGIHQEADEFTGVEFLRSEAVTSCHMIFLFWRPAFRGQTRLPFRTTSTDESTGLLTLGSGEQLPYDILILATGLSWPDPIAFRTTSTT</sequence>
<evidence type="ECO:0000313" key="1">
    <source>
        <dbReference type="EMBL" id="KAJ7027980.1"/>
    </source>
</evidence>
<gene>
    <name evidence="1" type="ORF">C8F04DRAFT_70320</name>
</gene>
<protein>
    <submittedName>
        <fullName evidence="1">Uncharacterized protein</fullName>
    </submittedName>
</protein>
<comment type="caution">
    <text evidence="1">The sequence shown here is derived from an EMBL/GenBank/DDBJ whole genome shotgun (WGS) entry which is preliminary data.</text>
</comment>
<evidence type="ECO:0000313" key="2">
    <source>
        <dbReference type="Proteomes" id="UP001218188"/>
    </source>
</evidence>
<reference evidence="1" key="1">
    <citation type="submission" date="2023-03" db="EMBL/GenBank/DDBJ databases">
        <title>Massive genome expansion in bonnet fungi (Mycena s.s.) driven by repeated elements and novel gene families across ecological guilds.</title>
        <authorList>
            <consortium name="Lawrence Berkeley National Laboratory"/>
            <person name="Harder C.B."/>
            <person name="Miyauchi S."/>
            <person name="Viragh M."/>
            <person name="Kuo A."/>
            <person name="Thoen E."/>
            <person name="Andreopoulos B."/>
            <person name="Lu D."/>
            <person name="Skrede I."/>
            <person name="Drula E."/>
            <person name="Henrissat B."/>
            <person name="Morin E."/>
            <person name="Kohler A."/>
            <person name="Barry K."/>
            <person name="LaButti K."/>
            <person name="Morin E."/>
            <person name="Salamov A."/>
            <person name="Lipzen A."/>
            <person name="Mereny Z."/>
            <person name="Hegedus B."/>
            <person name="Baldrian P."/>
            <person name="Stursova M."/>
            <person name="Weitz H."/>
            <person name="Taylor A."/>
            <person name="Grigoriev I.V."/>
            <person name="Nagy L.G."/>
            <person name="Martin F."/>
            <person name="Kauserud H."/>
        </authorList>
    </citation>
    <scope>NUCLEOTIDE SEQUENCE</scope>
    <source>
        <strain evidence="1">CBHHK200</strain>
    </source>
</reference>
<keyword evidence="2" id="KW-1185">Reference proteome</keyword>
<name>A0AAD6WX71_9AGAR</name>
<dbReference type="Proteomes" id="UP001218188">
    <property type="component" value="Unassembled WGS sequence"/>
</dbReference>
<accession>A0AAD6WX71</accession>
<proteinExistence type="predicted"/>
<dbReference type="EMBL" id="JARJCM010000117">
    <property type="protein sequence ID" value="KAJ7027980.1"/>
    <property type="molecule type" value="Genomic_DNA"/>
</dbReference>
<organism evidence="1 2">
    <name type="scientific">Mycena alexandri</name>
    <dbReference type="NCBI Taxonomy" id="1745969"/>
    <lineage>
        <taxon>Eukaryota</taxon>
        <taxon>Fungi</taxon>
        <taxon>Dikarya</taxon>
        <taxon>Basidiomycota</taxon>
        <taxon>Agaricomycotina</taxon>
        <taxon>Agaricomycetes</taxon>
        <taxon>Agaricomycetidae</taxon>
        <taxon>Agaricales</taxon>
        <taxon>Marasmiineae</taxon>
        <taxon>Mycenaceae</taxon>
        <taxon>Mycena</taxon>
    </lineage>
</organism>
<dbReference type="AlphaFoldDB" id="A0AAD6WX71"/>